<reference evidence="1" key="1">
    <citation type="journal article" date="2020" name="Stud. Mycol.">
        <title>101 Dothideomycetes genomes: a test case for predicting lifestyles and emergence of pathogens.</title>
        <authorList>
            <person name="Haridas S."/>
            <person name="Albert R."/>
            <person name="Binder M."/>
            <person name="Bloem J."/>
            <person name="Labutti K."/>
            <person name="Salamov A."/>
            <person name="Andreopoulos B."/>
            <person name="Baker S."/>
            <person name="Barry K."/>
            <person name="Bills G."/>
            <person name="Bluhm B."/>
            <person name="Cannon C."/>
            <person name="Castanera R."/>
            <person name="Culley D."/>
            <person name="Daum C."/>
            <person name="Ezra D."/>
            <person name="Gonzalez J."/>
            <person name="Henrissat B."/>
            <person name="Kuo A."/>
            <person name="Liang C."/>
            <person name="Lipzen A."/>
            <person name="Lutzoni F."/>
            <person name="Magnuson J."/>
            <person name="Mondo S."/>
            <person name="Nolan M."/>
            <person name="Ohm R."/>
            <person name="Pangilinan J."/>
            <person name="Park H.-J."/>
            <person name="Ramirez L."/>
            <person name="Alfaro M."/>
            <person name="Sun H."/>
            <person name="Tritt A."/>
            <person name="Yoshinaga Y."/>
            <person name="Zwiers L.-H."/>
            <person name="Turgeon B."/>
            <person name="Goodwin S."/>
            <person name="Spatafora J."/>
            <person name="Crous P."/>
            <person name="Grigoriev I."/>
        </authorList>
    </citation>
    <scope>NUCLEOTIDE SEQUENCE</scope>
    <source>
        <strain evidence="1">CBS 627.86</strain>
    </source>
</reference>
<dbReference type="AlphaFoldDB" id="A0A6A5ZAZ9"/>
<keyword evidence="2" id="KW-1185">Reference proteome</keyword>
<sequence>MPSRNVGEDLVGRSDIEQDQFLSKLDLNNYLTVQRVAEMANCEPEEPSVCRTQSYQDKLSTIDGRGLYGLLGLEISHFRKIAEDTRQQSRGTSIFFGAVRSFLGIYQIGRPLSQFEKNSVAQAAPHCLETWVFEGSDNHNRRGLCRQLLAPPTAEKTQWYKLEELIDDLCAFPQATAEAIRDTLSEYLAELPDTLRDQTDQTDQDTVPSGMLNVLKGFLEASDIDNKCQSASAAKKNTANLMALTGRRLEAYTAGDAHTYRDAVTMQWNVFRWQAGSTTLSTCLNSLMNHFSDSAEQRSLPKTGTRAT</sequence>
<name>A0A6A5ZAZ9_9PLEO</name>
<proteinExistence type="predicted"/>
<evidence type="ECO:0000313" key="1">
    <source>
        <dbReference type="EMBL" id="KAF2116435.1"/>
    </source>
</evidence>
<protein>
    <submittedName>
        <fullName evidence="1">Uncharacterized protein</fullName>
    </submittedName>
</protein>
<evidence type="ECO:0000313" key="2">
    <source>
        <dbReference type="Proteomes" id="UP000799770"/>
    </source>
</evidence>
<dbReference type="Proteomes" id="UP000799770">
    <property type="component" value="Unassembled WGS sequence"/>
</dbReference>
<accession>A0A6A5ZAZ9</accession>
<organism evidence="1 2">
    <name type="scientific">Lophiotrema nucula</name>
    <dbReference type="NCBI Taxonomy" id="690887"/>
    <lineage>
        <taxon>Eukaryota</taxon>
        <taxon>Fungi</taxon>
        <taxon>Dikarya</taxon>
        <taxon>Ascomycota</taxon>
        <taxon>Pezizomycotina</taxon>
        <taxon>Dothideomycetes</taxon>
        <taxon>Pleosporomycetidae</taxon>
        <taxon>Pleosporales</taxon>
        <taxon>Lophiotremataceae</taxon>
        <taxon>Lophiotrema</taxon>
    </lineage>
</organism>
<gene>
    <name evidence="1" type="ORF">BDV96DRAFT_658719</name>
</gene>
<dbReference type="EMBL" id="ML977321">
    <property type="protein sequence ID" value="KAF2116435.1"/>
    <property type="molecule type" value="Genomic_DNA"/>
</dbReference>